<dbReference type="SMART" id="SM00855">
    <property type="entry name" value="PGAM"/>
    <property type="match status" value="1"/>
</dbReference>
<dbReference type="PANTHER" id="PTHR47623:SF1">
    <property type="entry name" value="OS09G0287300 PROTEIN"/>
    <property type="match status" value="1"/>
</dbReference>
<comment type="caution">
    <text evidence="1">The sequence shown here is derived from an EMBL/GenBank/DDBJ whole genome shotgun (WGS) entry which is preliminary data.</text>
</comment>
<dbReference type="EMBL" id="MEHK01000001">
    <property type="protein sequence ID" value="OEJ32701.1"/>
    <property type="molecule type" value="Genomic_DNA"/>
</dbReference>
<dbReference type="Gene3D" id="3.40.50.1240">
    <property type="entry name" value="Phosphoglycerate mutase-like"/>
    <property type="match status" value="1"/>
</dbReference>
<dbReference type="RefSeq" id="WP_069920969.1">
    <property type="nucleotide sequence ID" value="NZ_MEHK01000001.1"/>
</dbReference>
<evidence type="ECO:0000313" key="2">
    <source>
        <dbReference type="Proteomes" id="UP000095705"/>
    </source>
</evidence>
<name>A0A1E5PT35_9ACTN</name>
<gene>
    <name evidence="1" type="ORF">BGK67_16410</name>
</gene>
<dbReference type="CDD" id="cd07067">
    <property type="entry name" value="HP_PGM_like"/>
    <property type="match status" value="1"/>
</dbReference>
<dbReference type="AlphaFoldDB" id="A0A1E5PT35"/>
<dbReference type="InterPro" id="IPR013078">
    <property type="entry name" value="His_Pase_superF_clade-1"/>
</dbReference>
<dbReference type="InterPro" id="IPR029033">
    <property type="entry name" value="His_PPase_superfam"/>
</dbReference>
<dbReference type="STRING" id="36818.BGK67_16410"/>
<dbReference type="Proteomes" id="UP000095705">
    <property type="component" value="Unassembled WGS sequence"/>
</dbReference>
<dbReference type="Pfam" id="PF00300">
    <property type="entry name" value="His_Phos_1"/>
    <property type="match status" value="1"/>
</dbReference>
<organism evidence="1 2">
    <name type="scientific">Streptomyces subrutilus</name>
    <dbReference type="NCBI Taxonomy" id="36818"/>
    <lineage>
        <taxon>Bacteria</taxon>
        <taxon>Bacillati</taxon>
        <taxon>Actinomycetota</taxon>
        <taxon>Actinomycetes</taxon>
        <taxon>Kitasatosporales</taxon>
        <taxon>Streptomycetaceae</taxon>
        <taxon>Streptomyces</taxon>
    </lineage>
</organism>
<proteinExistence type="predicted"/>
<dbReference type="PANTHER" id="PTHR47623">
    <property type="entry name" value="OS09G0287300 PROTEIN"/>
    <property type="match status" value="1"/>
</dbReference>
<protein>
    <submittedName>
        <fullName evidence="1">Phosphohistidine phosphatase</fullName>
    </submittedName>
</protein>
<keyword evidence="2" id="KW-1185">Reference proteome</keyword>
<dbReference type="OrthoDB" id="9810154at2"/>
<evidence type="ECO:0000313" key="1">
    <source>
        <dbReference type="EMBL" id="OEJ32701.1"/>
    </source>
</evidence>
<reference evidence="1 2" key="1">
    <citation type="submission" date="2016-08" db="EMBL/GenBank/DDBJ databases">
        <title>The complete genome of Streptomyces subrutilus 10-1-1.</title>
        <authorList>
            <person name="Chen X."/>
        </authorList>
    </citation>
    <scope>NUCLEOTIDE SEQUENCE [LARGE SCALE GENOMIC DNA]</scope>
    <source>
        <strain evidence="1 2">10-1-1</strain>
    </source>
</reference>
<sequence length="175" mass="18268">MTSGTVRRLVVLRHAKSAWPPDVPDAERPLGPRGLRDAPAVGRWLRGAGCVPDRVLCSPARRTRRTWDLVAAEAGLAAPVAYEERAYGASAGELLDLVRETPARVGTLLLVGHNPGLQELVLLLAGGGEASALEQAAVKFPTSAIAVLDLPGPWASLAPGDARLTGLVVPRGAKP</sequence>
<accession>A0A1E5PT35</accession>
<dbReference type="SUPFAM" id="SSF53254">
    <property type="entry name" value="Phosphoglycerate mutase-like"/>
    <property type="match status" value="1"/>
</dbReference>